<evidence type="ECO:0000256" key="1">
    <source>
        <dbReference type="ARBA" id="ARBA00023172"/>
    </source>
</evidence>
<evidence type="ECO:0000313" key="4">
    <source>
        <dbReference type="Proteomes" id="UP000031672"/>
    </source>
</evidence>
<gene>
    <name evidence="3" type="ORF">OJ16_19520</name>
</gene>
<dbReference type="Gene3D" id="1.10.443.10">
    <property type="entry name" value="Intergrase catalytic core"/>
    <property type="match status" value="1"/>
</dbReference>
<dbReference type="GO" id="GO:0003677">
    <property type="term" value="F:DNA binding"/>
    <property type="evidence" value="ECO:0007669"/>
    <property type="project" value="InterPro"/>
</dbReference>
<dbReference type="EMBL" id="JTKH01000027">
    <property type="protein sequence ID" value="KII75252.1"/>
    <property type="molecule type" value="Genomic_DNA"/>
</dbReference>
<dbReference type="GO" id="GO:0006310">
    <property type="term" value="P:DNA recombination"/>
    <property type="evidence" value="ECO:0007669"/>
    <property type="project" value="UniProtKB-KW"/>
</dbReference>
<protein>
    <submittedName>
        <fullName evidence="3">Integrase</fullName>
    </submittedName>
</protein>
<accession>A0A0C2NMJ2</accession>
<dbReference type="Proteomes" id="UP000031672">
    <property type="component" value="Unassembled WGS sequence"/>
</dbReference>
<accession>A0A0C2JI58</accession>
<dbReference type="InterPro" id="IPR011010">
    <property type="entry name" value="DNA_brk_join_enz"/>
</dbReference>
<name>A0A0C2JI58_9VIBR</name>
<dbReference type="STRING" id="1461322.OJ16_19520"/>
<dbReference type="InterPro" id="IPR013762">
    <property type="entry name" value="Integrase-like_cat_sf"/>
</dbReference>
<keyword evidence="4" id="KW-1185">Reference proteome</keyword>
<evidence type="ECO:0000313" key="3">
    <source>
        <dbReference type="EMBL" id="KII75252.1"/>
    </source>
</evidence>
<sequence length="299" mass="33775">MAKFAKNVDPKAVAEKQAANVMKQMQGKTLPSVGTVRNYEERLKIVAQHINAEFKCGLRDLTVVQAHQYLTDRALEVGQKTLDMERQAIQTMMQNVTGKLGQTEKLEVIKSEKLQILSSRSYTPEQVQMVVNAQTERNALSTEIAYAAGLRAHELHTLLPRDEREPSDRPALAEKFSGRDGVIYTIDGKGGLIREVLIPKDLADKLETRRLEQPTHIVDRGVNYLSHYDINGGNRWSSSYSTASNRALNWSAGAHGVRHSYAQERMSELKKVMPYEKALKVVSQEMGHFRPEITEVYLR</sequence>
<keyword evidence="1" id="KW-0233">DNA recombination</keyword>
<organism evidence="3 4">
    <name type="scientific">Vibrio renipiscarius</name>
    <dbReference type="NCBI Taxonomy" id="1461322"/>
    <lineage>
        <taxon>Bacteria</taxon>
        <taxon>Pseudomonadati</taxon>
        <taxon>Pseudomonadota</taxon>
        <taxon>Gammaproteobacteria</taxon>
        <taxon>Vibrionales</taxon>
        <taxon>Vibrionaceae</taxon>
        <taxon>Vibrio</taxon>
    </lineage>
</organism>
<feature type="domain" description="Tyr recombinase" evidence="2">
    <location>
        <begin position="117"/>
        <end position="299"/>
    </location>
</feature>
<dbReference type="SUPFAM" id="SSF56349">
    <property type="entry name" value="DNA breaking-rejoining enzymes"/>
    <property type="match status" value="1"/>
</dbReference>
<dbReference type="PROSITE" id="PS51898">
    <property type="entry name" value="TYR_RECOMBINASE"/>
    <property type="match status" value="1"/>
</dbReference>
<evidence type="ECO:0000259" key="2">
    <source>
        <dbReference type="PROSITE" id="PS51898"/>
    </source>
</evidence>
<dbReference type="InterPro" id="IPR002104">
    <property type="entry name" value="Integrase_catalytic"/>
</dbReference>
<reference evidence="3 4" key="1">
    <citation type="submission" date="2014-11" db="EMBL/GenBank/DDBJ databases">
        <title>Draft Genome Sequence of Vibrio piscirenalis strains CECT 8603T and CECT 8604, two marine Gammaproteobacterium isolated from cultured gilthead sea bream (Sparus aurata).</title>
        <authorList>
            <person name="Arahal D.R."/>
            <person name="Rodrigo-Torres L."/>
            <person name="Lucena T."/>
            <person name="Pujalte M.J."/>
        </authorList>
    </citation>
    <scope>NUCLEOTIDE SEQUENCE [LARGE SCALE GENOMIC DNA]</scope>
    <source>
        <strain evidence="3 4">DCR 1-4-2</strain>
    </source>
</reference>
<dbReference type="AlphaFoldDB" id="A0A0C2JI58"/>
<dbReference type="OrthoDB" id="5394387at2"/>
<proteinExistence type="predicted"/>
<dbReference type="GO" id="GO:0015074">
    <property type="term" value="P:DNA integration"/>
    <property type="evidence" value="ECO:0007669"/>
    <property type="project" value="InterPro"/>
</dbReference>
<comment type="caution">
    <text evidence="3">The sequence shown here is derived from an EMBL/GenBank/DDBJ whole genome shotgun (WGS) entry which is preliminary data.</text>
</comment>